<accession>A0A6H1ZUS4</accession>
<dbReference type="PANTHER" id="PTHR36181">
    <property type="entry name" value="INTRON-ENCODED ENDONUCLEASE AI3-RELATED"/>
    <property type="match status" value="1"/>
</dbReference>
<dbReference type="InterPro" id="IPR051289">
    <property type="entry name" value="LAGLIDADG_Endonuclease"/>
</dbReference>
<dbReference type="EMBL" id="MT144245">
    <property type="protein sequence ID" value="QJA51212.1"/>
    <property type="molecule type" value="Genomic_DNA"/>
</dbReference>
<dbReference type="SUPFAM" id="SSF55608">
    <property type="entry name" value="Homing endonucleases"/>
    <property type="match status" value="2"/>
</dbReference>
<dbReference type="Gene3D" id="3.10.28.10">
    <property type="entry name" value="Homing endonucleases"/>
    <property type="match status" value="2"/>
</dbReference>
<dbReference type="GO" id="GO:0005739">
    <property type="term" value="C:mitochondrion"/>
    <property type="evidence" value="ECO:0007669"/>
    <property type="project" value="UniProtKB-ARBA"/>
</dbReference>
<name>A0A6H1ZUS4_9ZZZZ</name>
<dbReference type="PANTHER" id="PTHR36181:SF4">
    <property type="entry name" value="LAGLIDADG ENDONUCLEASE"/>
    <property type="match status" value="1"/>
</dbReference>
<organism evidence="2">
    <name type="scientific">viral metagenome</name>
    <dbReference type="NCBI Taxonomy" id="1070528"/>
    <lineage>
        <taxon>unclassified sequences</taxon>
        <taxon>metagenomes</taxon>
        <taxon>organismal metagenomes</taxon>
    </lineage>
</organism>
<evidence type="ECO:0000313" key="2">
    <source>
        <dbReference type="EMBL" id="QJA51212.1"/>
    </source>
</evidence>
<evidence type="ECO:0000313" key="3">
    <source>
        <dbReference type="EMBL" id="QJA75932.1"/>
    </source>
</evidence>
<feature type="domain" description="Homing endonuclease LAGLIDADG" evidence="1">
    <location>
        <begin position="134"/>
        <end position="216"/>
    </location>
</feature>
<reference evidence="2" key="1">
    <citation type="submission" date="2020-03" db="EMBL/GenBank/DDBJ databases">
        <title>The deep terrestrial virosphere.</title>
        <authorList>
            <person name="Holmfeldt K."/>
            <person name="Nilsson E."/>
            <person name="Simone D."/>
            <person name="Lopez-Fernandez M."/>
            <person name="Wu X."/>
            <person name="de Brujin I."/>
            <person name="Lundin D."/>
            <person name="Andersson A."/>
            <person name="Bertilsson S."/>
            <person name="Dopson M."/>
        </authorList>
    </citation>
    <scope>NUCLEOTIDE SEQUENCE</scope>
    <source>
        <strain evidence="3">MM415A01650</strain>
        <strain evidence="2">TM448A02020</strain>
    </source>
</reference>
<dbReference type="GO" id="GO:0004519">
    <property type="term" value="F:endonuclease activity"/>
    <property type="evidence" value="ECO:0007669"/>
    <property type="project" value="UniProtKB-KW"/>
</dbReference>
<sequence length="319" mass="36241">MLSEKYLAGFLDSDGSVWMQYTKEGWKPSICMLFSQKTSQDEVLSLIQEDYGGTLKQQTIKGVQYSSLGIYSKAAVGILNRIKKYLVIKRHYVEACLEVERQRTDSIEKTKAYLKEQRKVRSLPLPNFPSRKWLAGYLDGDGCFHGRVTGRYGSASIQLHVAASNYDTEGLEIIHKAFGGGLYDMCNGRVTQYRVMLPPSKAKSVLPYFAKHMIVKRDQVYFILGCAEMGHYRDGKYITATLKHLKAHEHRLNEPRVDVAKLVDCIKNVPKPWNKKGLAACVKCERSDQKHICFGLCRTCYLEQQRNKTATTYATVEAA</sequence>
<dbReference type="EMBL" id="MT142194">
    <property type="protein sequence ID" value="QJA75932.1"/>
    <property type="molecule type" value="Genomic_DNA"/>
</dbReference>
<keyword evidence="2" id="KW-0540">Nuclease</keyword>
<dbReference type="InterPro" id="IPR004860">
    <property type="entry name" value="LAGLIDADG_dom"/>
</dbReference>
<gene>
    <name evidence="3" type="ORF">MM415A01650_0002</name>
    <name evidence="2" type="ORF">TM448A02020_0010</name>
</gene>
<proteinExistence type="predicted"/>
<dbReference type="Pfam" id="PF00961">
    <property type="entry name" value="LAGLIDADG_1"/>
    <property type="match status" value="1"/>
</dbReference>
<keyword evidence="2" id="KW-0378">Hydrolase</keyword>
<keyword evidence="2" id="KW-0255">Endonuclease</keyword>
<dbReference type="AlphaFoldDB" id="A0A6H1ZUS4"/>
<protein>
    <submittedName>
        <fullName evidence="2">Putative homing endonuclease</fullName>
    </submittedName>
</protein>
<dbReference type="InterPro" id="IPR027434">
    <property type="entry name" value="Homing_endonucl"/>
</dbReference>
<evidence type="ECO:0000259" key="1">
    <source>
        <dbReference type="Pfam" id="PF00961"/>
    </source>
</evidence>